<evidence type="ECO:0000256" key="10">
    <source>
        <dbReference type="ARBA" id="ARBA00032317"/>
    </source>
</evidence>
<evidence type="ECO:0000256" key="1">
    <source>
        <dbReference type="ARBA" id="ARBA00000026"/>
    </source>
</evidence>
<keyword evidence="7" id="KW-0808">Transferase</keyword>
<evidence type="ECO:0000256" key="8">
    <source>
        <dbReference type="ARBA" id="ARBA00023315"/>
    </source>
</evidence>
<evidence type="ECO:0000313" key="14">
    <source>
        <dbReference type="Proteomes" id="UP000190539"/>
    </source>
</evidence>
<dbReference type="InterPro" id="IPR031641">
    <property type="entry name" value="PapA_C"/>
</dbReference>
<accession>A0A1V3ZZI6</accession>
<dbReference type="STRING" id="83656.B1H18_34235"/>
<protein>
    <recommendedName>
        <fullName evidence="6">Phthiocerol/phthiodiolone dimycocerosyl transferase</fullName>
        <ecNumber evidence="5">2.3.1.282</ecNumber>
    </recommendedName>
    <alternativeName>
        <fullName evidence="11">Acyltransferase PapA5</fullName>
    </alternativeName>
    <alternativeName>
        <fullName evidence="9">Phthiocerol/phthiodiolone O-acyltransferase</fullName>
    </alternativeName>
    <alternativeName>
        <fullName evidence="10">Polyketide synthase-associated protein A5</fullName>
    </alternativeName>
</protein>
<feature type="domain" description="Phthiocerol/phthiodiolone dimycocerosyl transferase C-terminal" evidence="12">
    <location>
        <begin position="215"/>
        <end position="380"/>
    </location>
</feature>
<evidence type="ECO:0000313" key="13">
    <source>
        <dbReference type="EMBL" id="OON71348.1"/>
    </source>
</evidence>
<dbReference type="Pfam" id="PF16911">
    <property type="entry name" value="PapA_C"/>
    <property type="match status" value="1"/>
</dbReference>
<dbReference type="Gene3D" id="3.30.559.10">
    <property type="entry name" value="Chloramphenicol acetyltransferase-like domain"/>
    <property type="match status" value="1"/>
</dbReference>
<dbReference type="OrthoDB" id="3318646at2"/>
<evidence type="ECO:0000256" key="2">
    <source>
        <dbReference type="ARBA" id="ARBA00000625"/>
    </source>
</evidence>
<reference evidence="13 14" key="1">
    <citation type="submission" date="2017-02" db="EMBL/GenBank/DDBJ databases">
        <title>Draft Genome Sequence of Streptomyces tsukubaensis F601, a Producer of the immunosuppressant tacrolimus FK506.</title>
        <authorList>
            <person name="Zong G."/>
            <person name="Zhong C."/>
            <person name="Fu J."/>
            <person name="Qin R."/>
            <person name="Cao G."/>
        </authorList>
    </citation>
    <scope>NUCLEOTIDE SEQUENCE [LARGE SCALE GENOMIC DNA]</scope>
    <source>
        <strain evidence="13 14">F601</strain>
    </source>
</reference>
<evidence type="ECO:0000256" key="3">
    <source>
        <dbReference type="ARBA" id="ARBA00001907"/>
    </source>
</evidence>
<evidence type="ECO:0000256" key="11">
    <source>
        <dbReference type="ARBA" id="ARBA00033407"/>
    </source>
</evidence>
<name>A0A1V3ZZI6_9ACTN</name>
<sequence length="406" mass="44003">MERLLAPHEEAIDAAGIRLVLHTELDGDLDEATLAQALVHLHECYPLSAGRITTRAGEGRAIVRVEERAAAPVLGRGSDIREEISAPLDWEQGPLLRVSVVRDGRTRVVMTLPRAFADAMSYQALHQRLWTIYTALATGRPVPAEPVRPALGPALDDVLAARFTPSKLRDFVAERARLDTQAPPALLPALASQGGGPGTDLNFGITSVEAGPDLCEKLLQRARNASLSLNSLVSGALLTSLRTLFPTHGEPVRMLCTMAVDMRRRLTPPMPAEILQSAATTTSMRLWIDSRARPEDVGRNVAAQLRADLDSGAAAMELAAFPYMLDQHPPSLVITNVGTIAEPPLPQGLRISRVRLAPLGHVPMIFAVISRYQGRLTIDLTHSRAWYTETQIKELSGHLSATLDAT</sequence>
<dbReference type="EMBL" id="MVFC01000062">
    <property type="protein sequence ID" value="OON71348.1"/>
    <property type="molecule type" value="Genomic_DNA"/>
</dbReference>
<dbReference type="SUPFAM" id="SSF52777">
    <property type="entry name" value="CoA-dependent acyltransferases"/>
    <property type="match status" value="2"/>
</dbReference>
<dbReference type="Gene3D" id="3.30.559.30">
    <property type="entry name" value="Nonribosomal peptide synthetase, condensation domain"/>
    <property type="match status" value="1"/>
</dbReference>
<evidence type="ECO:0000256" key="7">
    <source>
        <dbReference type="ARBA" id="ARBA00022679"/>
    </source>
</evidence>
<evidence type="ECO:0000256" key="6">
    <source>
        <dbReference type="ARBA" id="ARBA00013449"/>
    </source>
</evidence>
<dbReference type="InterPro" id="IPR023213">
    <property type="entry name" value="CAT-like_dom_sf"/>
</dbReference>
<evidence type="ECO:0000259" key="12">
    <source>
        <dbReference type="Pfam" id="PF16911"/>
    </source>
</evidence>
<dbReference type="GO" id="GO:0016746">
    <property type="term" value="F:acyltransferase activity"/>
    <property type="evidence" value="ECO:0007669"/>
    <property type="project" value="UniProtKB-KW"/>
</dbReference>
<keyword evidence="8" id="KW-0012">Acyltransferase</keyword>
<dbReference type="EC" id="2.3.1.282" evidence="5"/>
<gene>
    <name evidence="13" type="ORF">B1H18_34235</name>
</gene>
<dbReference type="AlphaFoldDB" id="A0A1V3ZZI6"/>
<comment type="catalytic activity">
    <reaction evidence="3">
        <text>2 a mycocerosyl-[mycocerosic acid synthase] + a phthiodiolone = a dimycocerosyl phthiodiolone + 2 holo-[mycocerosic acid synthase].</text>
        <dbReference type="EC" id="2.3.1.282"/>
    </reaction>
</comment>
<evidence type="ECO:0000256" key="9">
    <source>
        <dbReference type="ARBA" id="ARBA00030465"/>
    </source>
</evidence>
<comment type="caution">
    <text evidence="13">The sequence shown here is derived from an EMBL/GenBank/DDBJ whole genome shotgun (WGS) entry which is preliminary data.</text>
</comment>
<evidence type="ECO:0000256" key="5">
    <source>
        <dbReference type="ARBA" id="ARBA00012866"/>
    </source>
</evidence>
<evidence type="ECO:0000256" key="4">
    <source>
        <dbReference type="ARBA" id="ARBA00006558"/>
    </source>
</evidence>
<comment type="similarity">
    <text evidence="4">Belongs to the acyltransferase PapA5 family.</text>
</comment>
<organism evidence="13 14">
    <name type="scientific">Streptomyces tsukubensis</name>
    <dbReference type="NCBI Taxonomy" id="83656"/>
    <lineage>
        <taxon>Bacteria</taxon>
        <taxon>Bacillati</taxon>
        <taxon>Actinomycetota</taxon>
        <taxon>Actinomycetes</taxon>
        <taxon>Kitasatosporales</taxon>
        <taxon>Streptomycetaceae</taxon>
        <taxon>Streptomyces</taxon>
    </lineage>
</organism>
<proteinExistence type="inferred from homology"/>
<comment type="catalytic activity">
    <reaction evidence="2">
        <text>2 a mycocerosyl-[mycocerosic acid synthase] + a phenolphthiocerol = a dimycocerosyl phenolphthiocerol + 2 holo-[mycocerosic acid synthase].</text>
        <dbReference type="EC" id="2.3.1.282"/>
    </reaction>
</comment>
<dbReference type="Proteomes" id="UP000190539">
    <property type="component" value="Unassembled WGS sequence"/>
</dbReference>
<comment type="catalytic activity">
    <reaction evidence="1">
        <text>2 a mycocerosyl-[mycocerosic acid synthase] + a phthiocerol = a dimycocerosyl phthiocerol + 2 holo-[mycocerosic acid synthase].</text>
        <dbReference type="EC" id="2.3.1.282"/>
    </reaction>
</comment>
<keyword evidence="14" id="KW-1185">Reference proteome</keyword>